<dbReference type="Pfam" id="PF03009">
    <property type="entry name" value="GDPD"/>
    <property type="match status" value="1"/>
</dbReference>
<dbReference type="GO" id="GO:0006629">
    <property type="term" value="P:lipid metabolic process"/>
    <property type="evidence" value="ECO:0007669"/>
    <property type="project" value="InterPro"/>
</dbReference>
<dbReference type="PANTHER" id="PTHR46211:SF1">
    <property type="entry name" value="GLYCEROPHOSPHODIESTER PHOSPHODIESTERASE, CYTOPLASMIC"/>
    <property type="match status" value="1"/>
</dbReference>
<dbReference type="AlphaFoldDB" id="A0A5B9DRG2"/>
<reference evidence="1 2" key="1">
    <citation type="journal article" date="2015" name="Int. J. Syst. Evol. Microbiol.">
        <title>Youhaiella tibetensis gen. nov., sp. nov., isolated from subsurface sediment.</title>
        <authorList>
            <person name="Wang Y.X."/>
            <person name="Huang F.Q."/>
            <person name="Nogi Y."/>
            <person name="Pang S.J."/>
            <person name="Wang P.K."/>
            <person name="Lv J."/>
        </authorList>
    </citation>
    <scope>NUCLEOTIDE SEQUENCE [LARGE SCALE GENOMIC DNA]</scope>
    <source>
        <strain evidence="2">fig4</strain>
    </source>
</reference>
<evidence type="ECO:0000313" key="1">
    <source>
        <dbReference type="EMBL" id="QEE21038.1"/>
    </source>
</evidence>
<dbReference type="KEGG" id="yti:FNA67_13000"/>
<dbReference type="Gene3D" id="3.20.20.190">
    <property type="entry name" value="Phosphatidylinositol (PI) phosphodiesterase"/>
    <property type="match status" value="1"/>
</dbReference>
<dbReference type="InterPro" id="IPR030395">
    <property type="entry name" value="GP_PDE_dom"/>
</dbReference>
<sequence>MTKLNFDRPIAHRGLHDRQAGVIENSRSAFDAAIAAGFAIECDLQLTSDGVPVIFHDDDRKRLQGVDGMVRNATVAEMTSTPLLGSSTGDCPQTFDDFLAQVAGRVLLQVELKTQTHENTARLAEAAAKAVKDYKGPLVFESFDPHLIAAVRRAGFPGQVGIITYSYDEPDEDGRLTSSQRFQLRHLIHAPWSRFDFISCYQKSLDLPAIRFFRAMGVPVTAWTIRTPAEAREVAGRADQLVFEGFDPDRV</sequence>
<evidence type="ECO:0000313" key="2">
    <source>
        <dbReference type="Proteomes" id="UP000321062"/>
    </source>
</evidence>
<accession>A0A5B9DRG2</accession>
<keyword evidence="2" id="KW-1185">Reference proteome</keyword>
<protein>
    <submittedName>
        <fullName evidence="1">Glycerophosphodiester phosphodiesterase</fullName>
    </submittedName>
</protein>
<gene>
    <name evidence="1" type="ORF">FNA67_13000</name>
</gene>
<dbReference type="EMBL" id="CP041690">
    <property type="protein sequence ID" value="QEE21038.1"/>
    <property type="molecule type" value="Genomic_DNA"/>
</dbReference>
<proteinExistence type="predicted"/>
<dbReference type="PANTHER" id="PTHR46211">
    <property type="entry name" value="GLYCEROPHOSPHORYL DIESTER PHOSPHODIESTERASE"/>
    <property type="match status" value="1"/>
</dbReference>
<dbReference type="SUPFAM" id="SSF51695">
    <property type="entry name" value="PLC-like phosphodiesterases"/>
    <property type="match status" value="1"/>
</dbReference>
<name>A0A5B9DRG2_9HYPH</name>
<dbReference type="OrthoDB" id="384721at2"/>
<dbReference type="PROSITE" id="PS51704">
    <property type="entry name" value="GP_PDE"/>
    <property type="match status" value="1"/>
</dbReference>
<organism evidence="1 2">
    <name type="scientific">Paradevosia tibetensis</name>
    <dbReference type="NCBI Taxonomy" id="1447062"/>
    <lineage>
        <taxon>Bacteria</taxon>
        <taxon>Pseudomonadati</taxon>
        <taxon>Pseudomonadota</taxon>
        <taxon>Alphaproteobacteria</taxon>
        <taxon>Hyphomicrobiales</taxon>
        <taxon>Devosiaceae</taxon>
        <taxon>Paradevosia</taxon>
    </lineage>
</organism>
<dbReference type="InterPro" id="IPR017946">
    <property type="entry name" value="PLC-like_Pdiesterase_TIM-brl"/>
</dbReference>
<dbReference type="GO" id="GO:0008081">
    <property type="term" value="F:phosphoric diester hydrolase activity"/>
    <property type="evidence" value="ECO:0007669"/>
    <property type="project" value="InterPro"/>
</dbReference>
<dbReference type="RefSeq" id="WP_049705574.1">
    <property type="nucleotide sequence ID" value="NZ_BMFM01000001.1"/>
</dbReference>
<dbReference type="Proteomes" id="UP000321062">
    <property type="component" value="Chromosome"/>
</dbReference>